<feature type="coiled-coil region" evidence="1">
    <location>
        <begin position="300"/>
        <end position="350"/>
    </location>
</feature>
<dbReference type="PROSITE" id="PS50181">
    <property type="entry name" value="FBOX"/>
    <property type="match status" value="1"/>
</dbReference>
<organism evidence="4 5">
    <name type="scientific">Gasterosteus aculeatus aculeatus</name>
    <name type="common">three-spined stickleback</name>
    <dbReference type="NCBI Taxonomy" id="481459"/>
    <lineage>
        <taxon>Eukaryota</taxon>
        <taxon>Metazoa</taxon>
        <taxon>Chordata</taxon>
        <taxon>Craniata</taxon>
        <taxon>Vertebrata</taxon>
        <taxon>Euteleostomi</taxon>
        <taxon>Actinopterygii</taxon>
        <taxon>Neopterygii</taxon>
        <taxon>Teleostei</taxon>
        <taxon>Neoteleostei</taxon>
        <taxon>Acanthomorphata</taxon>
        <taxon>Eupercaria</taxon>
        <taxon>Perciformes</taxon>
        <taxon>Cottioidei</taxon>
        <taxon>Gasterosteales</taxon>
        <taxon>Gasterosteidae</taxon>
        <taxon>Gasterosteus</taxon>
    </lineage>
</organism>
<dbReference type="InterPro" id="IPR001810">
    <property type="entry name" value="F-box_dom"/>
</dbReference>
<feature type="domain" description="F-box" evidence="3">
    <location>
        <begin position="81"/>
        <end position="129"/>
    </location>
</feature>
<feature type="region of interest" description="Disordered" evidence="2">
    <location>
        <begin position="358"/>
        <end position="412"/>
    </location>
</feature>
<dbReference type="GeneTree" id="ENSGT00390000002970"/>
<reference evidence="4 5" key="1">
    <citation type="journal article" date="2021" name="G3 (Bethesda)">
        <title>Improved contiguity of the threespine stickleback genome using long-read sequencing.</title>
        <authorList>
            <person name="Nath S."/>
            <person name="Shaw D.E."/>
            <person name="White M.A."/>
        </authorList>
    </citation>
    <scope>NUCLEOTIDE SEQUENCE [LARGE SCALE GENOMIC DNA]</scope>
    <source>
        <strain evidence="4 5">Lake Benthic</strain>
    </source>
</reference>
<feature type="compositionally biased region" description="Low complexity" evidence="2">
    <location>
        <begin position="358"/>
        <end position="380"/>
    </location>
</feature>
<dbReference type="GO" id="GO:0000209">
    <property type="term" value="P:protein polyubiquitination"/>
    <property type="evidence" value="ECO:0007669"/>
    <property type="project" value="TreeGrafter"/>
</dbReference>
<evidence type="ECO:0000256" key="1">
    <source>
        <dbReference type="SAM" id="Coils"/>
    </source>
</evidence>
<protein>
    <submittedName>
        <fullName evidence="4">F-box protein 28</fullName>
    </submittedName>
</protein>
<dbReference type="PANTHER" id="PTHR13252">
    <property type="entry name" value="F-BOX ONLY PROTEIN 28"/>
    <property type="match status" value="1"/>
</dbReference>
<evidence type="ECO:0000259" key="3">
    <source>
        <dbReference type="PROSITE" id="PS50181"/>
    </source>
</evidence>
<accession>A0AAQ4Q2W6</accession>
<sequence length="412" mass="45631">MEPTLIYLISPKAQSYISVVAGRSLLNDVTELLFKTSLPAPPERSKMAAVVERVDGCVGSLDSDAVSPRQFSPPPDQPHQNNPLLGLPIVAIETVLHFLSYDEISLLRSVCKRMDMICQRVLNQGFLKVERYHSLCQRQVKAQLPRRESERRNHSLARHADILAAVETRLSLLNMTFMKYVDSNLCCFIPGKVIDEIYRVLRYVNSTRAPQRAHEVLQELRDISSMAMEYFDEKIVPILKKKLPGADLSGRLIGSTPVAGPSTSLTTMSLLAKNTPSRSEMTKVQQQVKVNGASMTVLRREMQEIRVKQLEQQKQLQDQEQKLLEQTQVIGEQNARLAELEHKLRELMDSSAAAAPSTSSAAAVSSSAVGGAAAAALPRGLEGEGGEGGLLLKRSRKSADLPRQSKRLRSKK</sequence>
<dbReference type="PANTHER" id="PTHR13252:SF9">
    <property type="entry name" value="F-BOX ONLY PROTEIN 28"/>
    <property type="match status" value="1"/>
</dbReference>
<dbReference type="InterPro" id="IPR039719">
    <property type="entry name" value="FBXO28"/>
</dbReference>
<keyword evidence="5" id="KW-1185">Reference proteome</keyword>
<name>A0AAQ4Q2W6_GASAC</name>
<evidence type="ECO:0000256" key="2">
    <source>
        <dbReference type="SAM" id="MobiDB-lite"/>
    </source>
</evidence>
<dbReference type="CDD" id="cd22100">
    <property type="entry name" value="F-box_FBXO28"/>
    <property type="match status" value="1"/>
</dbReference>
<evidence type="ECO:0000313" key="4">
    <source>
        <dbReference type="Ensembl" id="ENSGACP00000045455.1"/>
    </source>
</evidence>
<keyword evidence="1" id="KW-0175">Coiled coil</keyword>
<reference evidence="4" key="2">
    <citation type="submission" date="2025-08" db="UniProtKB">
        <authorList>
            <consortium name="Ensembl"/>
        </authorList>
    </citation>
    <scope>IDENTIFICATION</scope>
</reference>
<dbReference type="Ensembl" id="ENSGACT00000040882.1">
    <property type="protein sequence ID" value="ENSGACP00000045455.1"/>
    <property type="gene ID" value="ENSGACG00000029411.1"/>
</dbReference>
<evidence type="ECO:0000313" key="5">
    <source>
        <dbReference type="Proteomes" id="UP000007635"/>
    </source>
</evidence>
<dbReference type="AlphaFoldDB" id="A0AAQ4Q2W6"/>
<proteinExistence type="predicted"/>
<dbReference type="Proteomes" id="UP000007635">
    <property type="component" value="Chromosome VI"/>
</dbReference>
<reference evidence="4" key="3">
    <citation type="submission" date="2025-09" db="UniProtKB">
        <authorList>
            <consortium name="Ensembl"/>
        </authorList>
    </citation>
    <scope>IDENTIFICATION</scope>
</reference>